<evidence type="ECO:0000313" key="2">
    <source>
        <dbReference type="Proteomes" id="UP001497516"/>
    </source>
</evidence>
<sequence length="66" mass="7565">MAQSRLPPPAAIKGRQEGVVEDVTKEEDLRTLLKKVLITHTRDQEARQAESHEIWQAIGELREFLT</sequence>
<gene>
    <name evidence="1" type="ORF">LTRI10_LOCUS20543</name>
</gene>
<keyword evidence="2" id="KW-1185">Reference proteome</keyword>
<protein>
    <submittedName>
        <fullName evidence="1">Uncharacterized protein</fullName>
    </submittedName>
</protein>
<proteinExistence type="predicted"/>
<dbReference type="EMBL" id="OZ034816">
    <property type="protein sequence ID" value="CAL1378996.1"/>
    <property type="molecule type" value="Genomic_DNA"/>
</dbReference>
<dbReference type="AlphaFoldDB" id="A0AAV2DZA2"/>
<organism evidence="1 2">
    <name type="scientific">Linum trigynum</name>
    <dbReference type="NCBI Taxonomy" id="586398"/>
    <lineage>
        <taxon>Eukaryota</taxon>
        <taxon>Viridiplantae</taxon>
        <taxon>Streptophyta</taxon>
        <taxon>Embryophyta</taxon>
        <taxon>Tracheophyta</taxon>
        <taxon>Spermatophyta</taxon>
        <taxon>Magnoliopsida</taxon>
        <taxon>eudicotyledons</taxon>
        <taxon>Gunneridae</taxon>
        <taxon>Pentapetalae</taxon>
        <taxon>rosids</taxon>
        <taxon>fabids</taxon>
        <taxon>Malpighiales</taxon>
        <taxon>Linaceae</taxon>
        <taxon>Linum</taxon>
    </lineage>
</organism>
<evidence type="ECO:0000313" key="1">
    <source>
        <dbReference type="EMBL" id="CAL1378996.1"/>
    </source>
</evidence>
<reference evidence="1 2" key="1">
    <citation type="submission" date="2024-04" db="EMBL/GenBank/DDBJ databases">
        <authorList>
            <person name="Fracassetti M."/>
        </authorList>
    </citation>
    <scope>NUCLEOTIDE SEQUENCE [LARGE SCALE GENOMIC DNA]</scope>
</reference>
<accession>A0AAV2DZA2</accession>
<name>A0AAV2DZA2_9ROSI</name>
<dbReference type="Proteomes" id="UP001497516">
    <property type="component" value="Chromosome 3"/>
</dbReference>